<dbReference type="GO" id="GO:0015038">
    <property type="term" value="F:glutathione disulfide oxidoreductase activity"/>
    <property type="evidence" value="ECO:0007669"/>
    <property type="project" value="TreeGrafter"/>
</dbReference>
<dbReference type="GeneID" id="80876449"/>
<evidence type="ECO:0000313" key="2">
    <source>
        <dbReference type="EMBL" id="WBW74604.1"/>
    </source>
</evidence>
<gene>
    <name evidence="2" type="primary">grx3</name>
    <name evidence="2" type="ORF">SOMG_02969</name>
</gene>
<keyword evidence="3" id="KW-1185">Reference proteome</keyword>
<dbReference type="Proteomes" id="UP001212411">
    <property type="component" value="Chromosome 2"/>
</dbReference>
<organism evidence="2 3">
    <name type="scientific">Schizosaccharomyces osmophilus</name>
    <dbReference type="NCBI Taxonomy" id="2545709"/>
    <lineage>
        <taxon>Eukaryota</taxon>
        <taxon>Fungi</taxon>
        <taxon>Dikarya</taxon>
        <taxon>Ascomycota</taxon>
        <taxon>Taphrinomycotina</taxon>
        <taxon>Schizosaccharomycetes</taxon>
        <taxon>Schizosaccharomycetales</taxon>
        <taxon>Schizosaccharomycetaceae</taxon>
        <taxon>Schizosaccharomyces</taxon>
    </lineage>
</organism>
<dbReference type="GO" id="GO:0034599">
    <property type="term" value="P:cellular response to oxidative stress"/>
    <property type="evidence" value="ECO:0007669"/>
    <property type="project" value="TreeGrafter"/>
</dbReference>
<dbReference type="Gene3D" id="3.40.30.10">
    <property type="entry name" value="Glutaredoxin"/>
    <property type="match status" value="1"/>
</dbReference>
<feature type="domain" description="Glutaredoxin" evidence="1">
    <location>
        <begin position="73"/>
        <end position="138"/>
    </location>
</feature>
<sequence>MLNPKLILCGSIFIILLFLQLILPFPFSIPLTKSSSSPLAAQSHPSSTSYEAKLPSKDAVEEKDFQVFLENPVMVFSRPGCLYSQAAKSMLTDILNMEPAPFIVEVTDFTHSTELRSWLSSISGVYTLPNIFFGGHSIGGYEDLQLLYREHQIQGELDRWTHNQVKIIPIQEA</sequence>
<evidence type="ECO:0000313" key="3">
    <source>
        <dbReference type="Proteomes" id="UP001212411"/>
    </source>
</evidence>
<accession>A0AAE9WFA3</accession>
<dbReference type="GO" id="GO:0000324">
    <property type="term" value="C:fungal-type vacuole"/>
    <property type="evidence" value="ECO:0007669"/>
    <property type="project" value="TreeGrafter"/>
</dbReference>
<name>A0AAE9WFA3_9SCHI</name>
<dbReference type="PRINTS" id="PR00160">
    <property type="entry name" value="GLUTAREDOXIN"/>
</dbReference>
<dbReference type="InterPro" id="IPR014025">
    <property type="entry name" value="Glutaredoxin_subgr"/>
</dbReference>
<dbReference type="RefSeq" id="XP_056038847.1">
    <property type="nucleotide sequence ID" value="XM_056181760.1"/>
</dbReference>
<dbReference type="EMBL" id="CP115612">
    <property type="protein sequence ID" value="WBW74604.1"/>
    <property type="molecule type" value="Genomic_DNA"/>
</dbReference>
<dbReference type="GO" id="GO:0005801">
    <property type="term" value="C:cis-Golgi network"/>
    <property type="evidence" value="ECO:0007669"/>
    <property type="project" value="TreeGrafter"/>
</dbReference>
<dbReference type="PROSITE" id="PS51354">
    <property type="entry name" value="GLUTAREDOXIN_2"/>
    <property type="match status" value="1"/>
</dbReference>
<dbReference type="PANTHER" id="PTHR45694">
    <property type="entry name" value="GLUTAREDOXIN 2"/>
    <property type="match status" value="1"/>
</dbReference>
<evidence type="ECO:0000259" key="1">
    <source>
        <dbReference type="Pfam" id="PF00462"/>
    </source>
</evidence>
<protein>
    <submittedName>
        <fullName evidence="2">CIA machinery monothiol glutaredoxin Grx3</fullName>
    </submittedName>
</protein>
<dbReference type="AlphaFoldDB" id="A0AAE9WFA3"/>
<dbReference type="InterPro" id="IPR002109">
    <property type="entry name" value="Glutaredoxin"/>
</dbReference>
<dbReference type="KEGG" id="som:SOMG_02969"/>
<reference evidence="2 3" key="1">
    <citation type="journal article" date="2023" name="G3 (Bethesda)">
        <title>A high-quality reference genome for the fission yeast Schizosaccharomyces osmophilus.</title>
        <authorList>
            <person name="Jia G.S."/>
            <person name="Zhang W.C."/>
            <person name="Liang Y."/>
            <person name="Liu X.H."/>
            <person name="Rhind N."/>
            <person name="Pidoux A."/>
            <person name="Brysch-Herzberg M."/>
            <person name="Du L.L."/>
        </authorList>
    </citation>
    <scope>NUCLEOTIDE SEQUENCE [LARGE SCALE GENOMIC DNA]</scope>
    <source>
        <strain evidence="2 3">CBS 15793</strain>
    </source>
</reference>
<dbReference type="InterPro" id="IPR036249">
    <property type="entry name" value="Thioredoxin-like_sf"/>
</dbReference>
<dbReference type="Pfam" id="PF00462">
    <property type="entry name" value="Glutaredoxin"/>
    <property type="match status" value="1"/>
</dbReference>
<dbReference type="SUPFAM" id="SSF52833">
    <property type="entry name" value="Thioredoxin-like"/>
    <property type="match status" value="1"/>
</dbReference>
<dbReference type="PANTHER" id="PTHR45694:SF5">
    <property type="entry name" value="GLUTAREDOXIN 2"/>
    <property type="match status" value="1"/>
</dbReference>
<proteinExistence type="predicted"/>
<dbReference type="GO" id="GO:0005796">
    <property type="term" value="C:Golgi lumen"/>
    <property type="evidence" value="ECO:0007669"/>
    <property type="project" value="TreeGrafter"/>
</dbReference>